<evidence type="ECO:0000256" key="1">
    <source>
        <dbReference type="SAM" id="MobiDB-lite"/>
    </source>
</evidence>
<evidence type="ECO:0000259" key="4">
    <source>
        <dbReference type="PROSITE" id="PS50853"/>
    </source>
</evidence>
<feature type="region of interest" description="Disordered" evidence="1">
    <location>
        <begin position="199"/>
        <end position="242"/>
    </location>
</feature>
<accession>K3WYP8</accession>
<dbReference type="SMART" id="SM00060">
    <property type="entry name" value="FN3"/>
    <property type="match status" value="1"/>
</dbReference>
<dbReference type="EMBL" id="GL376623">
    <property type="status" value="NOT_ANNOTATED_CDS"/>
    <property type="molecule type" value="Genomic_DNA"/>
</dbReference>
<feature type="compositionally biased region" description="Pro residues" evidence="1">
    <location>
        <begin position="62"/>
        <end position="71"/>
    </location>
</feature>
<organism evidence="5 6">
    <name type="scientific">Globisporangium ultimum (strain ATCC 200006 / CBS 805.95 / DAOM BR144)</name>
    <name type="common">Pythium ultimum</name>
    <dbReference type="NCBI Taxonomy" id="431595"/>
    <lineage>
        <taxon>Eukaryota</taxon>
        <taxon>Sar</taxon>
        <taxon>Stramenopiles</taxon>
        <taxon>Oomycota</taxon>
        <taxon>Peronosporomycetes</taxon>
        <taxon>Pythiales</taxon>
        <taxon>Pythiaceae</taxon>
        <taxon>Globisporangium</taxon>
    </lineage>
</organism>
<feature type="transmembrane region" description="Helical" evidence="2">
    <location>
        <begin position="750"/>
        <end position="773"/>
    </location>
</feature>
<dbReference type="SUPFAM" id="SSF49265">
    <property type="entry name" value="Fibronectin type III"/>
    <property type="match status" value="1"/>
</dbReference>
<feature type="compositionally biased region" description="Low complexity" evidence="1">
    <location>
        <begin position="199"/>
        <end position="212"/>
    </location>
</feature>
<feature type="region of interest" description="Disordered" evidence="1">
    <location>
        <begin position="345"/>
        <end position="364"/>
    </location>
</feature>
<feature type="chain" id="PRO_5003868235" description="Fibronectin type-III domain-containing protein" evidence="3">
    <location>
        <begin position="30"/>
        <end position="810"/>
    </location>
</feature>
<dbReference type="STRING" id="431595.K3WYP8"/>
<feature type="region of interest" description="Disordered" evidence="1">
    <location>
        <begin position="50"/>
        <end position="83"/>
    </location>
</feature>
<feature type="compositionally biased region" description="Acidic residues" evidence="1">
    <location>
        <begin position="351"/>
        <end position="361"/>
    </location>
</feature>
<dbReference type="InterPro" id="IPR036383">
    <property type="entry name" value="TSP1_rpt_sf"/>
</dbReference>
<dbReference type="CDD" id="cd00063">
    <property type="entry name" value="FN3"/>
    <property type="match status" value="1"/>
</dbReference>
<dbReference type="InterPro" id="IPR013783">
    <property type="entry name" value="Ig-like_fold"/>
</dbReference>
<dbReference type="InterPro" id="IPR000884">
    <property type="entry name" value="TSP1_rpt"/>
</dbReference>
<sequence>MRRRSTYPFRLRAAALAVAIACVVCSSTAHVAVASVQESEITSLGKLALNGDTAPAEHPESVQPPPTPAPSPSSSSLSSSYSSSRDADAAVVIRVPIDLEDLVDDGSASSSGFSSSLSPFSSQDAEADAVARVPIDLQDVMDDESASSGGFLSSSSSSQDASENDVGGSSWSSSSEQDMTYDRSASLGSVASVTISFSSSSSSSSDSAGSTSANDVVLSDKESLSNNGTESGYEDMSASGSRKDKNDTIVFLLLSSASASGSESSSSVQIDDMEIVTNSSNATLSSSSDGSDSSSARLTNFTILTTELDSKKHNSSTIHANQHLASPDAVTKSDDPVTLQVLALSTNSADSDSDNTSDDVSAEASSPATTAVLVMHGVPSNPTMVNAVAYDGRAEVSWKAPEDDGSDPVTEYEVGWFDEEENVLVGSQFVTQVTATFNAAANGSSTVPSDAGTVPTSSVVTHLLNGRSYTFKVRAKNVNGYSVWSAKSLAVSPLHPPDLCGRISCSGRGTCFPNYHSERAGQYKHKKRSLKRTDTVKADETSSLDAQCICRPGFHPPDCSVKDEATQYVWKVSEWSECNSGCGGGKRTRAATCFDITTEKQAPSEELCSVPKKPSLTEICNGMECGSKLVSVKYEVEMSYDEVLFSPESVAAFELAFTTEVSAALQIPSTRIEVTALKRGSIAVFFQILPASRVGEKSLNDIVEKLQDELNNATSTLRSKGTFARRVEPNGVKLSFSIADQTVAGGAEDISILGLIGTVLVLCFFVFMFGWFLRKRHHRILKHEQDRNRPERVLDATQSEMKRMGIRTMA</sequence>
<dbReference type="eggNOG" id="ENOG502QU6X">
    <property type="taxonomic scope" value="Eukaryota"/>
</dbReference>
<dbReference type="EnsemblProtists" id="PYU1_T010097">
    <property type="protein sequence ID" value="PYU1_T010097"/>
    <property type="gene ID" value="PYU1_G010077"/>
</dbReference>
<reference evidence="5" key="3">
    <citation type="submission" date="2015-02" db="UniProtKB">
        <authorList>
            <consortium name="EnsemblProtists"/>
        </authorList>
    </citation>
    <scope>IDENTIFICATION</scope>
    <source>
        <strain evidence="5">DAOM BR144</strain>
    </source>
</reference>
<keyword evidence="6" id="KW-1185">Reference proteome</keyword>
<dbReference type="Gene3D" id="2.20.100.10">
    <property type="entry name" value="Thrombospondin type-1 (TSP1) repeat"/>
    <property type="match status" value="1"/>
</dbReference>
<evidence type="ECO:0000256" key="3">
    <source>
        <dbReference type="SAM" id="SignalP"/>
    </source>
</evidence>
<feature type="signal peptide" evidence="3">
    <location>
        <begin position="1"/>
        <end position="29"/>
    </location>
</feature>
<dbReference type="PROSITE" id="PS50853">
    <property type="entry name" value="FN3"/>
    <property type="match status" value="1"/>
</dbReference>
<name>K3WYP8_GLOUD</name>
<dbReference type="SMART" id="SM00209">
    <property type="entry name" value="TSP1"/>
    <property type="match status" value="1"/>
</dbReference>
<dbReference type="Gene3D" id="2.60.40.10">
    <property type="entry name" value="Immunoglobulins"/>
    <property type="match status" value="1"/>
</dbReference>
<dbReference type="InterPro" id="IPR036116">
    <property type="entry name" value="FN3_sf"/>
</dbReference>
<dbReference type="PROSITE" id="PS50092">
    <property type="entry name" value="TSP1"/>
    <property type="match status" value="1"/>
</dbReference>
<keyword evidence="2" id="KW-0812">Transmembrane</keyword>
<evidence type="ECO:0000256" key="2">
    <source>
        <dbReference type="SAM" id="Phobius"/>
    </source>
</evidence>
<dbReference type="VEuPathDB" id="FungiDB:PYU1_G010077"/>
<dbReference type="Pfam" id="PF00041">
    <property type="entry name" value="fn3"/>
    <property type="match status" value="1"/>
</dbReference>
<keyword evidence="3" id="KW-0732">Signal</keyword>
<dbReference type="SUPFAM" id="SSF82895">
    <property type="entry name" value="TSP-1 type 1 repeat"/>
    <property type="match status" value="1"/>
</dbReference>
<evidence type="ECO:0000313" key="6">
    <source>
        <dbReference type="Proteomes" id="UP000019132"/>
    </source>
</evidence>
<reference evidence="6" key="1">
    <citation type="journal article" date="2010" name="Genome Biol.">
        <title>Genome sequence of the necrotrophic plant pathogen Pythium ultimum reveals original pathogenicity mechanisms and effector repertoire.</title>
        <authorList>
            <person name="Levesque C.A."/>
            <person name="Brouwer H."/>
            <person name="Cano L."/>
            <person name="Hamilton J.P."/>
            <person name="Holt C."/>
            <person name="Huitema E."/>
            <person name="Raffaele S."/>
            <person name="Robideau G.P."/>
            <person name="Thines M."/>
            <person name="Win J."/>
            <person name="Zerillo M.M."/>
            <person name="Beakes G.W."/>
            <person name="Boore J.L."/>
            <person name="Busam D."/>
            <person name="Dumas B."/>
            <person name="Ferriera S."/>
            <person name="Fuerstenberg S.I."/>
            <person name="Gachon C.M."/>
            <person name="Gaulin E."/>
            <person name="Govers F."/>
            <person name="Grenville-Briggs L."/>
            <person name="Horner N."/>
            <person name="Hostetler J."/>
            <person name="Jiang R.H."/>
            <person name="Johnson J."/>
            <person name="Krajaejun T."/>
            <person name="Lin H."/>
            <person name="Meijer H.J."/>
            <person name="Moore B."/>
            <person name="Morris P."/>
            <person name="Phuntmart V."/>
            <person name="Puiu D."/>
            <person name="Shetty J."/>
            <person name="Stajich J.E."/>
            <person name="Tripathy S."/>
            <person name="Wawra S."/>
            <person name="van West P."/>
            <person name="Whitty B.R."/>
            <person name="Coutinho P.M."/>
            <person name="Henrissat B."/>
            <person name="Martin F."/>
            <person name="Thomas P.D."/>
            <person name="Tyler B.M."/>
            <person name="De Vries R.P."/>
            <person name="Kamoun S."/>
            <person name="Yandell M."/>
            <person name="Tisserat N."/>
            <person name="Buell C.R."/>
        </authorList>
    </citation>
    <scope>NUCLEOTIDE SEQUENCE</scope>
    <source>
        <strain evidence="6">DAOM:BR144</strain>
    </source>
</reference>
<feature type="compositionally biased region" description="Low complexity" evidence="1">
    <location>
        <begin position="72"/>
        <end position="83"/>
    </location>
</feature>
<keyword evidence="2" id="KW-0472">Membrane</keyword>
<dbReference type="InterPro" id="IPR003961">
    <property type="entry name" value="FN3_dom"/>
</dbReference>
<dbReference type="AlphaFoldDB" id="K3WYP8"/>
<reference evidence="6" key="2">
    <citation type="submission" date="2010-04" db="EMBL/GenBank/DDBJ databases">
        <authorList>
            <person name="Buell R."/>
            <person name="Hamilton J."/>
            <person name="Hostetler J."/>
        </authorList>
    </citation>
    <scope>NUCLEOTIDE SEQUENCE [LARGE SCALE GENOMIC DNA]</scope>
    <source>
        <strain evidence="6">DAOM:BR144</strain>
    </source>
</reference>
<evidence type="ECO:0000313" key="5">
    <source>
        <dbReference type="EnsemblProtists" id="PYU1_T010097"/>
    </source>
</evidence>
<dbReference type="HOGENOM" id="CLU_020961_0_0_1"/>
<keyword evidence="2" id="KW-1133">Transmembrane helix</keyword>
<dbReference type="InParanoid" id="K3WYP8"/>
<protein>
    <recommendedName>
        <fullName evidence="4">Fibronectin type-III domain-containing protein</fullName>
    </recommendedName>
</protein>
<feature type="region of interest" description="Disordered" evidence="1">
    <location>
        <begin position="143"/>
        <end position="177"/>
    </location>
</feature>
<dbReference type="Proteomes" id="UP000019132">
    <property type="component" value="Unassembled WGS sequence"/>
</dbReference>
<dbReference type="Pfam" id="PF19030">
    <property type="entry name" value="TSP1_ADAMTS"/>
    <property type="match status" value="1"/>
</dbReference>
<proteinExistence type="predicted"/>
<feature type="compositionally biased region" description="Low complexity" evidence="1">
    <location>
        <begin position="146"/>
        <end position="161"/>
    </location>
</feature>
<feature type="domain" description="Fibronectin type-III" evidence="4">
    <location>
        <begin position="378"/>
        <end position="497"/>
    </location>
</feature>